<evidence type="ECO:0000256" key="5">
    <source>
        <dbReference type="ARBA" id="ARBA00022840"/>
    </source>
</evidence>
<organism evidence="9 10">
    <name type="scientific">Pleodorina starrii</name>
    <dbReference type="NCBI Taxonomy" id="330485"/>
    <lineage>
        <taxon>Eukaryota</taxon>
        <taxon>Viridiplantae</taxon>
        <taxon>Chlorophyta</taxon>
        <taxon>core chlorophytes</taxon>
        <taxon>Chlorophyceae</taxon>
        <taxon>CS clade</taxon>
        <taxon>Chlamydomonadales</taxon>
        <taxon>Volvocaceae</taxon>
        <taxon>Pleodorina</taxon>
    </lineage>
</organism>
<proteinExistence type="predicted"/>
<dbReference type="SMART" id="SM00220">
    <property type="entry name" value="S_TKc"/>
    <property type="match status" value="1"/>
</dbReference>
<dbReference type="Pfam" id="PF00069">
    <property type="entry name" value="Pkinase"/>
    <property type="match status" value="1"/>
</dbReference>
<feature type="compositionally biased region" description="Low complexity" evidence="7">
    <location>
        <begin position="1182"/>
        <end position="1193"/>
    </location>
</feature>
<dbReference type="PANTHER" id="PTHR48012">
    <property type="entry name" value="STERILE20-LIKE KINASE, ISOFORM B-RELATED"/>
    <property type="match status" value="1"/>
</dbReference>
<name>A0A9W6BRS0_9CHLO</name>
<keyword evidence="3 6" id="KW-0547">Nucleotide-binding</keyword>
<evidence type="ECO:0000313" key="9">
    <source>
        <dbReference type="EMBL" id="GLC57169.1"/>
    </source>
</evidence>
<protein>
    <recommendedName>
        <fullName evidence="1">non-specific serine/threonine protein kinase</fullName>
        <ecNumber evidence="1">2.7.11.1</ecNumber>
    </recommendedName>
</protein>
<dbReference type="GO" id="GO:0005524">
    <property type="term" value="F:ATP binding"/>
    <property type="evidence" value="ECO:0007669"/>
    <property type="project" value="UniProtKB-UniRule"/>
</dbReference>
<keyword evidence="4" id="KW-0418">Kinase</keyword>
<feature type="compositionally biased region" description="Low complexity" evidence="7">
    <location>
        <begin position="878"/>
        <end position="896"/>
    </location>
</feature>
<dbReference type="InterPro" id="IPR000719">
    <property type="entry name" value="Prot_kinase_dom"/>
</dbReference>
<feature type="domain" description="Protein kinase" evidence="8">
    <location>
        <begin position="11"/>
        <end position="269"/>
    </location>
</feature>
<keyword evidence="2" id="KW-0808">Transferase</keyword>
<dbReference type="InterPro" id="IPR016024">
    <property type="entry name" value="ARM-type_fold"/>
</dbReference>
<evidence type="ECO:0000256" key="1">
    <source>
        <dbReference type="ARBA" id="ARBA00012513"/>
    </source>
</evidence>
<evidence type="ECO:0000256" key="2">
    <source>
        <dbReference type="ARBA" id="ARBA00022679"/>
    </source>
</evidence>
<dbReference type="EC" id="2.7.11.1" evidence="1"/>
<dbReference type="Gene3D" id="1.25.10.10">
    <property type="entry name" value="Leucine-rich Repeat Variant"/>
    <property type="match status" value="3"/>
</dbReference>
<feature type="compositionally biased region" description="Low complexity" evidence="7">
    <location>
        <begin position="371"/>
        <end position="381"/>
    </location>
</feature>
<keyword evidence="10" id="KW-1185">Reference proteome</keyword>
<feature type="region of interest" description="Disordered" evidence="7">
    <location>
        <begin position="637"/>
        <end position="660"/>
    </location>
</feature>
<feature type="region of interest" description="Disordered" evidence="7">
    <location>
        <begin position="1167"/>
        <end position="1193"/>
    </location>
</feature>
<dbReference type="InterPro" id="IPR011009">
    <property type="entry name" value="Kinase-like_dom_sf"/>
</dbReference>
<feature type="compositionally biased region" description="Polar residues" evidence="7">
    <location>
        <begin position="1167"/>
        <end position="1181"/>
    </location>
</feature>
<feature type="compositionally biased region" description="Low complexity" evidence="7">
    <location>
        <begin position="351"/>
        <end position="360"/>
    </location>
</feature>
<dbReference type="GO" id="GO:0005737">
    <property type="term" value="C:cytoplasm"/>
    <property type="evidence" value="ECO:0007669"/>
    <property type="project" value="TreeGrafter"/>
</dbReference>
<keyword evidence="5 6" id="KW-0067">ATP-binding</keyword>
<dbReference type="PROSITE" id="PS00107">
    <property type="entry name" value="PROTEIN_KINASE_ATP"/>
    <property type="match status" value="1"/>
</dbReference>
<reference evidence="9 10" key="1">
    <citation type="journal article" date="2023" name="Commun. Biol.">
        <title>Reorganization of the ancestral sex-determining regions during the evolution of trioecy in Pleodorina starrii.</title>
        <authorList>
            <person name="Takahashi K."/>
            <person name="Suzuki S."/>
            <person name="Kawai-Toyooka H."/>
            <person name="Yamamoto K."/>
            <person name="Hamaji T."/>
            <person name="Ootsuki R."/>
            <person name="Yamaguchi H."/>
            <person name="Kawachi M."/>
            <person name="Higashiyama T."/>
            <person name="Nozaki H."/>
        </authorList>
    </citation>
    <scope>NUCLEOTIDE SEQUENCE [LARGE SCALE GENOMIC DNA]</scope>
    <source>
        <strain evidence="9 10">NIES-4479</strain>
    </source>
</reference>
<feature type="binding site" evidence="6">
    <location>
        <position position="40"/>
    </location>
    <ligand>
        <name>ATP</name>
        <dbReference type="ChEBI" id="CHEBI:30616"/>
    </ligand>
</feature>
<dbReference type="SUPFAM" id="SSF56112">
    <property type="entry name" value="Protein kinase-like (PK-like)"/>
    <property type="match status" value="1"/>
</dbReference>
<dbReference type="InterPro" id="IPR050629">
    <property type="entry name" value="STE20/SPS1-PAK"/>
</dbReference>
<dbReference type="EMBL" id="BRXU01000018">
    <property type="protein sequence ID" value="GLC57169.1"/>
    <property type="molecule type" value="Genomic_DNA"/>
</dbReference>
<dbReference type="InterPro" id="IPR011989">
    <property type="entry name" value="ARM-like"/>
</dbReference>
<dbReference type="InterPro" id="IPR017441">
    <property type="entry name" value="Protein_kinase_ATP_BS"/>
</dbReference>
<feature type="region of interest" description="Disordered" evidence="7">
    <location>
        <begin position="351"/>
        <end position="381"/>
    </location>
</feature>
<feature type="region of interest" description="Disordered" evidence="7">
    <location>
        <begin position="877"/>
        <end position="896"/>
    </location>
</feature>
<dbReference type="Gene3D" id="1.10.510.10">
    <property type="entry name" value="Transferase(Phosphotransferase) domain 1"/>
    <property type="match status" value="1"/>
</dbReference>
<evidence type="ECO:0000256" key="4">
    <source>
        <dbReference type="ARBA" id="ARBA00022777"/>
    </source>
</evidence>
<evidence type="ECO:0000313" key="10">
    <source>
        <dbReference type="Proteomes" id="UP001165080"/>
    </source>
</evidence>
<gene>
    <name evidence="9" type="primary">PLEST010138</name>
    <name evidence="9" type="ORF">PLESTB_001194700</name>
</gene>
<dbReference type="SUPFAM" id="SSF48371">
    <property type="entry name" value="ARM repeat"/>
    <property type="match status" value="2"/>
</dbReference>
<dbReference type="PANTHER" id="PTHR48012:SF26">
    <property type="entry name" value="SERINE_THREONINE-PROTEIN KINASE DDB_G0283821-RELATED"/>
    <property type="match status" value="1"/>
</dbReference>
<dbReference type="CDD" id="cd06627">
    <property type="entry name" value="STKc_Cdc7_like"/>
    <property type="match status" value="1"/>
</dbReference>
<dbReference type="OrthoDB" id="8693905at2759"/>
<dbReference type="Proteomes" id="UP001165080">
    <property type="component" value="Unassembled WGS sequence"/>
</dbReference>
<dbReference type="GO" id="GO:0004674">
    <property type="term" value="F:protein serine/threonine kinase activity"/>
    <property type="evidence" value="ECO:0007669"/>
    <property type="project" value="UniProtKB-EC"/>
</dbReference>
<sequence length="1407" mass="146590">MATAKKVTDRFYFYEELGRGAYGQVFRGMDSMSGDIVAIKQISLTGIPSENLQTMMGEIDLLKTLNHKNIVKYIGSFKSRTHLYIILEYMEGGSLASVIKPNHFGILWEGLAAVYIAQVLQGLQYLHEQGVVHRDIKGANILTTKDGLVKLADFGVAAKLGELEERKDDLAASVVGTPYWMAPEVIEMTQVTSSSDIWSVGCLIIELLTGYPPYFDLVPMSAMFRIVQDAMPPLPENITPMLRDFLSRCFLKDAKLRPDARTLLQHEWLQHNRRTLRMSWRRDRGQTFRTLVQNRVTARQSPDAHENISSVVTRMMAVADEEAGGGGDAAAAANGMLASVSSGMLGPLGAGAAASVDGGSQDPSAGGPGGHDAAAAAAAVPAGEEVTNPLLRDWQAASTAPQYSDSAARALAVGATVGSTLVYAPAEPLPSLSPRISRAEAGGMASARGHHAAEVQLAAAAPQLQAAAAVPQRPITASSFGSAGAAAAAAAMATGGQSADGAAPSGGPPAVAGVDGGLTWASGQGQAAAQAQAGPLMGLIRQLHGVAISDGAATLGRPMPRDLAAWMDGGGLAYDTSRQMSRPAAAWPSWDPAAAAAYGDVSGTLGPLEADTVGSTLTSQATLLRRQVRDLVNKMRPGARQEPLSARDHHLSAREGPATTAAKATKELEAMISAPTPQPPQPGAASALGPWPADMGGGADSQQHQQAEVKAMFLNEGGVLVMMEVLDADNKAVEPVLDLLMALVRDDVRLLESLCLVGLVPTVARYTQQPYPVSLRLKAATFVHALCFQRDSTLQLFIAAGGLRQLCWMVADSVASEPSPLSHVAIQCLLQVLQCYATLPLNYICRILAQCGLVPRLYKLLKEAIVMRHNMARQQHTAAASGAANGPAGSSPSAAAGGAAAADGAAARATPAGGGSQHARSASTAVPLGSDRAAAAAAAGATAPGGGAAAGVHRAATAPVLGGAASGGAAGSVGIPGETLTYDQVLYLMDTTVYLLVVLSNADGAVKNAMCSRDNLLQHLDCLRRLQTPHLVEMLRCVRNLTSDPAVLPAIKDAGAIACLVPMLAYAPPEASNPAGSTFPSAAAAGPAGAVVAAAGGAGPNPLNTAAVLPKSEVQMEALNALYNLCMYNKKVHMEAAASSNIIPHLCSFAAQGWAAVSSTRLQRQASLTGGATPGSLTPRLSPQASAASASQHADPAGMVAGSPAALAAAAAQWPIVRGFVVPLLLGMVACSATTRMKLFQSQGLDIFLQLLSDEDSRSVLGVLQALDSWLAEDHSRVEARLTQRDAVKDLVQLYARSCTAQDMQSKLEALRTMLGRSSKLAVALAMGGLVPWLLAMIQHAAPINRVKILDIVRILYEHYPRPKEFIMMYKIQDVLAMLLKTHGRDADAVIQQAQRLLSAFDINVLL</sequence>
<accession>A0A9W6BRS0</accession>
<evidence type="ECO:0000256" key="6">
    <source>
        <dbReference type="PROSITE-ProRule" id="PRU10141"/>
    </source>
</evidence>
<dbReference type="InterPro" id="IPR008271">
    <property type="entry name" value="Ser/Thr_kinase_AS"/>
</dbReference>
<comment type="caution">
    <text evidence="9">The sequence shown here is derived from an EMBL/GenBank/DDBJ whole genome shotgun (WGS) entry which is preliminary data.</text>
</comment>
<dbReference type="PROSITE" id="PS00108">
    <property type="entry name" value="PROTEIN_KINASE_ST"/>
    <property type="match status" value="1"/>
</dbReference>
<dbReference type="PROSITE" id="PS50011">
    <property type="entry name" value="PROTEIN_KINASE_DOM"/>
    <property type="match status" value="1"/>
</dbReference>
<evidence type="ECO:0000259" key="8">
    <source>
        <dbReference type="PROSITE" id="PS50011"/>
    </source>
</evidence>
<evidence type="ECO:0000256" key="7">
    <source>
        <dbReference type="SAM" id="MobiDB-lite"/>
    </source>
</evidence>
<evidence type="ECO:0000256" key="3">
    <source>
        <dbReference type="ARBA" id="ARBA00022741"/>
    </source>
</evidence>